<dbReference type="InterPro" id="IPR038514">
    <property type="entry name" value="AAR2_C_sf"/>
</dbReference>
<organism evidence="5 6">
    <name type="scientific">Parachaetomium inaequale</name>
    <dbReference type="NCBI Taxonomy" id="2588326"/>
    <lineage>
        <taxon>Eukaryota</taxon>
        <taxon>Fungi</taxon>
        <taxon>Dikarya</taxon>
        <taxon>Ascomycota</taxon>
        <taxon>Pezizomycotina</taxon>
        <taxon>Sordariomycetes</taxon>
        <taxon>Sordariomycetidae</taxon>
        <taxon>Sordariales</taxon>
        <taxon>Chaetomiaceae</taxon>
        <taxon>Parachaetomium</taxon>
    </lineage>
</organism>
<comment type="caution">
    <text evidence="5">The sequence shown here is derived from an EMBL/GenBank/DDBJ whole genome shotgun (WGS) entry which is preliminary data.</text>
</comment>
<evidence type="ECO:0000313" key="6">
    <source>
        <dbReference type="Proteomes" id="UP001303115"/>
    </source>
</evidence>
<feature type="compositionally biased region" description="Basic and acidic residues" evidence="2">
    <location>
        <begin position="338"/>
        <end position="351"/>
    </location>
</feature>
<feature type="region of interest" description="Disordered" evidence="2">
    <location>
        <begin position="326"/>
        <end position="354"/>
    </location>
</feature>
<feature type="domain" description="AAR2 C-terminal" evidence="3">
    <location>
        <begin position="231"/>
        <end position="416"/>
    </location>
</feature>
<dbReference type="Proteomes" id="UP001303115">
    <property type="component" value="Unassembled WGS sequence"/>
</dbReference>
<accession>A0AAN6PLM1</accession>
<dbReference type="Pfam" id="PF05282">
    <property type="entry name" value="AAR2"/>
    <property type="match status" value="1"/>
</dbReference>
<evidence type="ECO:0000259" key="4">
    <source>
        <dbReference type="Pfam" id="PF20981"/>
    </source>
</evidence>
<dbReference type="Gene3D" id="2.60.34.20">
    <property type="match status" value="1"/>
</dbReference>
<proteinExistence type="inferred from homology"/>
<dbReference type="AlphaFoldDB" id="A0AAN6PLM1"/>
<dbReference type="PANTHER" id="PTHR12689:SF4">
    <property type="entry name" value="PROTEIN AAR2 HOMOLOG"/>
    <property type="match status" value="1"/>
</dbReference>
<reference evidence="6" key="1">
    <citation type="journal article" date="2023" name="Mol. Phylogenet. Evol.">
        <title>Genome-scale phylogeny and comparative genomics of the fungal order Sordariales.</title>
        <authorList>
            <person name="Hensen N."/>
            <person name="Bonometti L."/>
            <person name="Westerberg I."/>
            <person name="Brannstrom I.O."/>
            <person name="Guillou S."/>
            <person name="Cros-Aarteil S."/>
            <person name="Calhoun S."/>
            <person name="Haridas S."/>
            <person name="Kuo A."/>
            <person name="Mondo S."/>
            <person name="Pangilinan J."/>
            <person name="Riley R."/>
            <person name="LaButti K."/>
            <person name="Andreopoulos B."/>
            <person name="Lipzen A."/>
            <person name="Chen C."/>
            <person name="Yan M."/>
            <person name="Daum C."/>
            <person name="Ng V."/>
            <person name="Clum A."/>
            <person name="Steindorff A."/>
            <person name="Ohm R.A."/>
            <person name="Martin F."/>
            <person name="Silar P."/>
            <person name="Natvig D.O."/>
            <person name="Lalanne C."/>
            <person name="Gautier V."/>
            <person name="Ament-Velasquez S.L."/>
            <person name="Kruys A."/>
            <person name="Hutchinson M.I."/>
            <person name="Powell A.J."/>
            <person name="Barry K."/>
            <person name="Miller A.N."/>
            <person name="Grigoriev I.V."/>
            <person name="Debuchy R."/>
            <person name="Gladieux P."/>
            <person name="Hiltunen Thoren M."/>
            <person name="Johannesson H."/>
        </authorList>
    </citation>
    <scope>NUCLEOTIDE SEQUENCE [LARGE SCALE GENOMIC DNA]</scope>
    <source>
        <strain evidence="6">CBS 284.82</strain>
    </source>
</reference>
<dbReference type="InterPro" id="IPR038516">
    <property type="entry name" value="AAR2_N_sf"/>
</dbReference>
<dbReference type="InterPro" id="IPR033647">
    <property type="entry name" value="Aar2_N"/>
</dbReference>
<evidence type="ECO:0000256" key="2">
    <source>
        <dbReference type="SAM" id="MobiDB-lite"/>
    </source>
</evidence>
<name>A0AAN6PLM1_9PEZI</name>
<dbReference type="InterPro" id="IPR033648">
    <property type="entry name" value="AAR2_C"/>
</dbReference>
<dbReference type="InterPro" id="IPR007946">
    <property type="entry name" value="AAR2"/>
</dbReference>
<feature type="domain" description="AAR2 N-terminal" evidence="4">
    <location>
        <begin position="32"/>
        <end position="173"/>
    </location>
</feature>
<dbReference type="CDD" id="cd13777">
    <property type="entry name" value="Aar2_N"/>
    <property type="match status" value="1"/>
</dbReference>
<keyword evidence="6" id="KW-1185">Reference proteome</keyword>
<evidence type="ECO:0000259" key="3">
    <source>
        <dbReference type="Pfam" id="PF05282"/>
    </source>
</evidence>
<protein>
    <submittedName>
        <fullName evidence="5">AAR2 protein-domain-containing protein</fullName>
    </submittedName>
</protein>
<sequence length="465" mass="51482">MDTKPGHAATPKAEEAAQRRPAYFGKGDVFRALGLPSDFIIGLDAMAMTTNKSLEGFRDIPPGAHLLWVQQPGSVSRCGYWFITGAQGVPRTKEWDRYNEVLAEPASQSEARNSRGNMEFIYPSLQPYTLHDHGKRPPVPLNDTLPDWARSPAHLWNALTSAISAQALSRITGKQNLEEYLVDSMDCAKDEGLSASRAPVATTNNELNFLFAQDFRDLQVLDLGSMKARVADTSARVQTLLTSTATNNKNNNSPLTELDILAELQFTFLTGTHLGNPACLEQWWNLVLKIVLRAYTLGTSHPQLTRDLLQTLHAQLLYSEHYFASSATSSSSSSPQADRFDDGGKRAKDGPSSDTPVFEYKPLYKGKLRQMLVEYKTQLSQLLVGRDDHGATPEQEAVAAAFEELEAWLWRKGWDLRVRGEESRPENGGDGVDVGVDSEDEEDEQPVVVELDGEGREVGLVSFRD</sequence>
<feature type="region of interest" description="Disordered" evidence="2">
    <location>
        <begin position="420"/>
        <end position="451"/>
    </location>
</feature>
<evidence type="ECO:0000313" key="5">
    <source>
        <dbReference type="EMBL" id="KAK4043299.1"/>
    </source>
</evidence>
<dbReference type="Pfam" id="PF20981">
    <property type="entry name" value="AAR2_1st"/>
    <property type="match status" value="1"/>
</dbReference>
<evidence type="ECO:0000256" key="1">
    <source>
        <dbReference type="ARBA" id="ARBA00006281"/>
    </source>
</evidence>
<gene>
    <name evidence="5" type="ORF">C8A01DRAFT_43789</name>
</gene>
<dbReference type="Gene3D" id="1.25.40.550">
    <property type="entry name" value="Aar2, C-terminal domain-like"/>
    <property type="match status" value="1"/>
</dbReference>
<dbReference type="PANTHER" id="PTHR12689">
    <property type="entry name" value="A1 CISTRON SPLICING FACTOR AAR2-RELATED"/>
    <property type="match status" value="1"/>
</dbReference>
<comment type="similarity">
    <text evidence="1">Belongs to the AAR2 family.</text>
</comment>
<dbReference type="EMBL" id="MU854329">
    <property type="protein sequence ID" value="KAK4043299.1"/>
    <property type="molecule type" value="Genomic_DNA"/>
</dbReference>
<feature type="compositionally biased region" description="Acidic residues" evidence="2">
    <location>
        <begin position="436"/>
        <end position="445"/>
    </location>
</feature>
<dbReference type="GO" id="GO:0000244">
    <property type="term" value="P:spliceosomal tri-snRNP complex assembly"/>
    <property type="evidence" value="ECO:0007669"/>
    <property type="project" value="TreeGrafter"/>
</dbReference>
<dbReference type="CDD" id="cd13778">
    <property type="entry name" value="Aar2_C"/>
    <property type="match status" value="1"/>
</dbReference>